<dbReference type="SMART" id="SM00922">
    <property type="entry name" value="MR_MLE"/>
    <property type="match status" value="1"/>
</dbReference>
<dbReference type="SUPFAM" id="SSF51604">
    <property type="entry name" value="Enolase C-terminal domain-like"/>
    <property type="match status" value="1"/>
</dbReference>
<dbReference type="GO" id="GO:0016829">
    <property type="term" value="F:lyase activity"/>
    <property type="evidence" value="ECO:0007669"/>
    <property type="project" value="UniProtKB-KW"/>
</dbReference>
<dbReference type="AlphaFoldDB" id="A0A831LL12"/>
<dbReference type="InterPro" id="IPR013342">
    <property type="entry name" value="Mandelate_racemase_C"/>
</dbReference>
<reference evidence="3" key="1">
    <citation type="journal article" date="2020" name="mSystems">
        <title>Genome- and Community-Level Interaction Insights into Carbon Utilization and Element Cycling Functions of Hydrothermarchaeota in Hydrothermal Sediment.</title>
        <authorList>
            <person name="Zhou Z."/>
            <person name="Liu Y."/>
            <person name="Xu W."/>
            <person name="Pan J."/>
            <person name="Luo Z.H."/>
            <person name="Li M."/>
        </authorList>
    </citation>
    <scope>NUCLEOTIDE SEQUENCE [LARGE SCALE GENOMIC DNA]</scope>
    <source>
        <strain evidence="3">SpSt-1217</strain>
    </source>
</reference>
<gene>
    <name evidence="3" type="ORF">ENN90_08025</name>
</gene>
<dbReference type="InterPro" id="IPR029065">
    <property type="entry name" value="Enolase_C-like"/>
</dbReference>
<dbReference type="Gene3D" id="3.30.390.10">
    <property type="entry name" value="Enolase-like, N-terminal domain"/>
    <property type="match status" value="1"/>
</dbReference>
<dbReference type="InterPro" id="IPR029017">
    <property type="entry name" value="Enolase-like_N"/>
</dbReference>
<dbReference type="SUPFAM" id="SSF54826">
    <property type="entry name" value="Enolase N-terminal domain-like"/>
    <property type="match status" value="1"/>
</dbReference>
<evidence type="ECO:0000313" key="3">
    <source>
        <dbReference type="EMBL" id="HDR51553.1"/>
    </source>
</evidence>
<dbReference type="InterPro" id="IPR036849">
    <property type="entry name" value="Enolase-like_C_sf"/>
</dbReference>
<evidence type="ECO:0000259" key="2">
    <source>
        <dbReference type="SMART" id="SM00922"/>
    </source>
</evidence>
<dbReference type="InterPro" id="IPR013341">
    <property type="entry name" value="Mandelate_racemase_N_dom"/>
</dbReference>
<dbReference type="PANTHER" id="PTHR48080:SF2">
    <property type="entry name" value="D-GALACTONATE DEHYDRATASE"/>
    <property type="match status" value="1"/>
</dbReference>
<dbReference type="GO" id="GO:0016854">
    <property type="term" value="F:racemase and epimerase activity"/>
    <property type="evidence" value="ECO:0007669"/>
    <property type="project" value="UniProtKB-ARBA"/>
</dbReference>
<evidence type="ECO:0000256" key="1">
    <source>
        <dbReference type="ARBA" id="ARBA00023239"/>
    </source>
</evidence>
<organism evidence="3">
    <name type="scientific">Mariniphaga anaerophila</name>
    <dbReference type="NCBI Taxonomy" id="1484053"/>
    <lineage>
        <taxon>Bacteria</taxon>
        <taxon>Pseudomonadati</taxon>
        <taxon>Bacteroidota</taxon>
        <taxon>Bacteroidia</taxon>
        <taxon>Marinilabiliales</taxon>
        <taxon>Prolixibacteraceae</taxon>
        <taxon>Mariniphaga</taxon>
    </lineage>
</organism>
<proteinExistence type="predicted"/>
<keyword evidence="1" id="KW-0456">Lyase</keyword>
<sequence length="402" mass="44329">MNINRKQFLTAAVGLTGGAFLPEKLIAGTTAQIPAGEVKITNVKPYVFKKATFVKIETDAGISGWGEADHDYPKLTAAVIDEICKKELIGDDPFDSEYLWHNIFFKGEDAGSTGLLPGALAGVDNALWDLKGKILNLPVNKISGGFNIEKVRVYGSFAAGEDRKTRKTPDEMAKTAVDFVSQGYKTIKARMQIRQLNIDPIDDDTFRIIAAIRKAVGDDIEIFVDYNNGFTPAKAISLTRKLVEHFNIAAIEEPVTYHDYHGLRQVVEGVDIPVMAGEHEFNRFQMRELITVGNPNFINADLIKAAGFSECRKIAYMAHAFDKFIMTHNTRPTLATAASLQLVASIPNAARVQEYAGSRIEMGLANLFENNIEFDNGFLIVPTNPGLGLIVNEQEMEKSKLN</sequence>
<name>A0A831LL12_9BACT</name>
<comment type="caution">
    <text evidence="3">The sequence shown here is derived from an EMBL/GenBank/DDBJ whole genome shotgun (WGS) entry which is preliminary data.</text>
</comment>
<accession>A0A831LL12</accession>
<dbReference type="SFLD" id="SFLDG00179">
    <property type="entry name" value="mandelate_racemase"/>
    <property type="match status" value="1"/>
</dbReference>
<feature type="domain" description="Mandelate racemase/muconate lactonizing enzyme C-terminal" evidence="2">
    <location>
        <begin position="169"/>
        <end position="273"/>
    </location>
</feature>
<protein>
    <submittedName>
        <fullName evidence="3">Mandelate racemase/muconate lactonizing enzyme family protein</fullName>
    </submittedName>
</protein>
<dbReference type="Pfam" id="PF02746">
    <property type="entry name" value="MR_MLE_N"/>
    <property type="match status" value="1"/>
</dbReference>
<dbReference type="EMBL" id="DSDK01000441">
    <property type="protein sequence ID" value="HDR51553.1"/>
    <property type="molecule type" value="Genomic_DNA"/>
</dbReference>
<dbReference type="PANTHER" id="PTHR48080">
    <property type="entry name" value="D-GALACTONATE DEHYDRATASE-RELATED"/>
    <property type="match status" value="1"/>
</dbReference>
<dbReference type="Proteomes" id="UP000886047">
    <property type="component" value="Unassembled WGS sequence"/>
</dbReference>
<dbReference type="Pfam" id="PF13378">
    <property type="entry name" value="MR_MLE_C"/>
    <property type="match status" value="1"/>
</dbReference>
<dbReference type="InterPro" id="IPR034593">
    <property type="entry name" value="DgoD-like"/>
</dbReference>
<dbReference type="CDD" id="cd03316">
    <property type="entry name" value="MR_like"/>
    <property type="match status" value="1"/>
</dbReference>
<dbReference type="SFLD" id="SFLDS00001">
    <property type="entry name" value="Enolase"/>
    <property type="match status" value="1"/>
</dbReference>
<dbReference type="Gene3D" id="3.20.20.120">
    <property type="entry name" value="Enolase-like C-terminal domain"/>
    <property type="match status" value="1"/>
</dbReference>